<dbReference type="EMBL" id="CAKOFQ010006856">
    <property type="protein sequence ID" value="CAH1977268.1"/>
    <property type="molecule type" value="Genomic_DNA"/>
</dbReference>
<keyword evidence="3" id="KW-1185">Reference proteome</keyword>
<dbReference type="OrthoDB" id="6715063at2759"/>
<organism evidence="2 3">
    <name type="scientific">Acanthoscelides obtectus</name>
    <name type="common">Bean weevil</name>
    <name type="synonym">Bruchus obtectus</name>
    <dbReference type="NCBI Taxonomy" id="200917"/>
    <lineage>
        <taxon>Eukaryota</taxon>
        <taxon>Metazoa</taxon>
        <taxon>Ecdysozoa</taxon>
        <taxon>Arthropoda</taxon>
        <taxon>Hexapoda</taxon>
        <taxon>Insecta</taxon>
        <taxon>Pterygota</taxon>
        <taxon>Neoptera</taxon>
        <taxon>Endopterygota</taxon>
        <taxon>Coleoptera</taxon>
        <taxon>Polyphaga</taxon>
        <taxon>Cucujiformia</taxon>
        <taxon>Chrysomeloidea</taxon>
        <taxon>Chrysomelidae</taxon>
        <taxon>Bruchinae</taxon>
        <taxon>Bruchini</taxon>
        <taxon>Acanthoscelides</taxon>
    </lineage>
</organism>
<feature type="domain" description="FP protein C-terminal" evidence="1">
    <location>
        <begin position="29"/>
        <end position="73"/>
    </location>
</feature>
<evidence type="ECO:0000313" key="3">
    <source>
        <dbReference type="Proteomes" id="UP001152888"/>
    </source>
</evidence>
<name>A0A9P0KJI5_ACAOB</name>
<reference evidence="2" key="1">
    <citation type="submission" date="2022-03" db="EMBL/GenBank/DDBJ databases">
        <authorList>
            <person name="Sayadi A."/>
        </authorList>
    </citation>
    <scope>NUCLEOTIDE SEQUENCE</scope>
</reference>
<evidence type="ECO:0000313" key="2">
    <source>
        <dbReference type="EMBL" id="CAH1977268.1"/>
    </source>
</evidence>
<comment type="caution">
    <text evidence="2">The sequence shown here is derived from an EMBL/GenBank/DDBJ whole genome shotgun (WGS) entry which is preliminary data.</text>
</comment>
<dbReference type="AlphaFoldDB" id="A0A9P0KJI5"/>
<dbReference type="Pfam" id="PF25298">
    <property type="entry name" value="Baculo_FP_2nd"/>
    <property type="match status" value="1"/>
</dbReference>
<gene>
    <name evidence="2" type="ORF">ACAOBT_LOCUS12561</name>
</gene>
<evidence type="ECO:0000259" key="1">
    <source>
        <dbReference type="Pfam" id="PF25298"/>
    </source>
</evidence>
<sequence length="79" mass="8955">MLVNIPPQTFSSFLQVSVTVYVNEHLSLANKILFKEARTVAKNKKYKFVWTKGGQIFVRKDDTSKTIHISGAEATKNIK</sequence>
<protein>
    <recommendedName>
        <fullName evidence="1">FP protein C-terminal domain-containing protein</fullName>
    </recommendedName>
</protein>
<proteinExistence type="predicted"/>
<dbReference type="Proteomes" id="UP001152888">
    <property type="component" value="Unassembled WGS sequence"/>
</dbReference>
<accession>A0A9P0KJI5</accession>
<dbReference type="InterPro" id="IPR057251">
    <property type="entry name" value="FP_C"/>
</dbReference>